<dbReference type="InterPro" id="IPR036005">
    <property type="entry name" value="Creatinase/aminopeptidase-like"/>
</dbReference>
<sequence length="361" mass="41296">MTDKYRVQRHERLLQKMKEKELQALFITSTHNRHYITGFTGSSAYVYISADKKVLMTDFRYLEQAAMQCPDYEIVDYMALGLNETLEHIMEMDGTNTLGFEDHHLTVKAFDFHKSHLEHIIWVPLEDMLERLRMVKDQLELDLIEYAASIGDAAYKHILDYVKVGMREIDVALELEMFMKKKGASRLSFETIVASGKRSSLPHAVPTTKTIEKGDFVTLDFGCVYEGYCSDMTRTFVMGEASDDQIRLYNTVLKAQEMALEAIKRGMTGKEVDLIARDYIYSQGYEGYFGHGLGHSLGLEVHENPRLSEQGHMTLQEGMVVTIEPGIYIPDFGGVRIEDLIVITKDGHKNFVHSDKRLIVI</sequence>
<dbReference type="FunFam" id="3.90.230.10:FF:000014">
    <property type="entry name" value="Aminopeptidase P family protein"/>
    <property type="match status" value="1"/>
</dbReference>
<dbReference type="Gene3D" id="3.90.230.10">
    <property type="entry name" value="Creatinase/methionine aminopeptidase superfamily"/>
    <property type="match status" value="1"/>
</dbReference>
<evidence type="ECO:0000313" key="7">
    <source>
        <dbReference type="EMBL" id="VDN49384.1"/>
    </source>
</evidence>
<dbReference type="InterPro" id="IPR050659">
    <property type="entry name" value="Peptidase_M24B"/>
</dbReference>
<dbReference type="GO" id="GO:0046872">
    <property type="term" value="F:metal ion binding"/>
    <property type="evidence" value="ECO:0007669"/>
    <property type="project" value="UniProtKB-KW"/>
</dbReference>
<dbReference type="EC" id="3.4.-.-" evidence="7"/>
<dbReference type="Gene3D" id="3.40.350.10">
    <property type="entry name" value="Creatinase/prolidase N-terminal domain"/>
    <property type="match status" value="1"/>
</dbReference>
<evidence type="ECO:0000256" key="3">
    <source>
        <dbReference type="ARBA" id="ARBA00022801"/>
    </source>
</evidence>
<dbReference type="AlphaFoldDB" id="A0A3P7P1X7"/>
<dbReference type="PANTHER" id="PTHR46112">
    <property type="entry name" value="AMINOPEPTIDASE"/>
    <property type="match status" value="1"/>
</dbReference>
<comment type="similarity">
    <text evidence="1 4">Belongs to the peptidase M24B family.</text>
</comment>
<keyword evidence="3 7" id="KW-0378">Hydrolase</keyword>
<dbReference type="CDD" id="cd01092">
    <property type="entry name" value="APP-like"/>
    <property type="match status" value="1"/>
</dbReference>
<feature type="domain" description="Creatinase N-terminal" evidence="6">
    <location>
        <begin position="9"/>
        <end position="135"/>
    </location>
</feature>
<dbReference type="Pfam" id="PF00557">
    <property type="entry name" value="Peptidase_M24"/>
    <property type="match status" value="1"/>
</dbReference>
<evidence type="ECO:0000259" key="6">
    <source>
        <dbReference type="Pfam" id="PF01321"/>
    </source>
</evidence>
<organism evidence="7 8">
    <name type="scientific">Petrocella atlantisensis</name>
    <dbReference type="NCBI Taxonomy" id="2173034"/>
    <lineage>
        <taxon>Bacteria</taxon>
        <taxon>Bacillati</taxon>
        <taxon>Bacillota</taxon>
        <taxon>Clostridia</taxon>
        <taxon>Lachnospirales</taxon>
        <taxon>Vallitaleaceae</taxon>
        <taxon>Petrocella</taxon>
    </lineage>
</organism>
<accession>A0A3P7P1X7</accession>
<dbReference type="InterPro" id="IPR001131">
    <property type="entry name" value="Peptidase_M24B_aminopep-P_CS"/>
</dbReference>
<dbReference type="GO" id="GO:0004177">
    <property type="term" value="F:aminopeptidase activity"/>
    <property type="evidence" value="ECO:0007669"/>
    <property type="project" value="UniProtKB-KW"/>
</dbReference>
<keyword evidence="7" id="KW-0645">Protease</keyword>
<dbReference type="KEGG" id="cbar:PATL70BA_3447"/>
<dbReference type="Proteomes" id="UP000279029">
    <property type="component" value="Chromosome"/>
</dbReference>
<dbReference type="RefSeq" id="WP_125138354.1">
    <property type="nucleotide sequence ID" value="NZ_LR130778.1"/>
</dbReference>
<evidence type="ECO:0000256" key="1">
    <source>
        <dbReference type="ARBA" id="ARBA00008766"/>
    </source>
</evidence>
<dbReference type="OrthoDB" id="9806388at2"/>
<dbReference type="InterPro" id="IPR000587">
    <property type="entry name" value="Creatinase_N"/>
</dbReference>
<keyword evidence="2 4" id="KW-0479">Metal-binding</keyword>
<dbReference type="Pfam" id="PF01321">
    <property type="entry name" value="Creatinase_N"/>
    <property type="match status" value="1"/>
</dbReference>
<dbReference type="SUPFAM" id="SSF53092">
    <property type="entry name" value="Creatinase/prolidase N-terminal domain"/>
    <property type="match status" value="1"/>
</dbReference>
<name>A0A3P7P1X7_9FIRM</name>
<evidence type="ECO:0000256" key="4">
    <source>
        <dbReference type="RuleBase" id="RU000590"/>
    </source>
</evidence>
<dbReference type="PROSITE" id="PS00491">
    <property type="entry name" value="PROLINE_PEPTIDASE"/>
    <property type="match status" value="1"/>
</dbReference>
<protein>
    <submittedName>
        <fullName evidence="7">Aminopeptidase (Met-Xaa and Xaa-Pro, Xaa-Pro-Xaa)</fullName>
        <ecNumber evidence="7">3.4.-.-</ecNumber>
    </submittedName>
</protein>
<dbReference type="EMBL" id="LR130778">
    <property type="protein sequence ID" value="VDN49384.1"/>
    <property type="molecule type" value="Genomic_DNA"/>
</dbReference>
<dbReference type="SUPFAM" id="SSF55920">
    <property type="entry name" value="Creatinase/aminopeptidase"/>
    <property type="match status" value="1"/>
</dbReference>
<gene>
    <name evidence="7" type="primary">papA</name>
    <name evidence="7" type="ORF">PATL70BA_3447</name>
</gene>
<dbReference type="InterPro" id="IPR000994">
    <property type="entry name" value="Pept_M24"/>
</dbReference>
<proteinExistence type="inferred from homology"/>
<feature type="domain" description="Peptidase M24" evidence="5">
    <location>
        <begin position="143"/>
        <end position="345"/>
    </location>
</feature>
<dbReference type="PANTHER" id="PTHR46112:SF3">
    <property type="entry name" value="AMINOPEPTIDASE YPDF"/>
    <property type="match status" value="1"/>
</dbReference>
<keyword evidence="8" id="KW-1185">Reference proteome</keyword>
<evidence type="ECO:0000259" key="5">
    <source>
        <dbReference type="Pfam" id="PF00557"/>
    </source>
</evidence>
<evidence type="ECO:0000256" key="2">
    <source>
        <dbReference type="ARBA" id="ARBA00022723"/>
    </source>
</evidence>
<evidence type="ECO:0000313" key="8">
    <source>
        <dbReference type="Proteomes" id="UP000279029"/>
    </source>
</evidence>
<reference evidence="7 8" key="1">
    <citation type="submission" date="2018-09" db="EMBL/GenBank/DDBJ databases">
        <authorList>
            <person name="Postec A."/>
        </authorList>
    </citation>
    <scope>NUCLEOTIDE SEQUENCE [LARGE SCALE GENOMIC DNA]</scope>
    <source>
        <strain evidence="7">70B-A</strain>
    </source>
</reference>
<dbReference type="InterPro" id="IPR029149">
    <property type="entry name" value="Creatin/AminoP/Spt16_N"/>
</dbReference>
<keyword evidence="7" id="KW-0031">Aminopeptidase</keyword>